<reference evidence="1 2" key="1">
    <citation type="submission" date="2019-11" db="EMBL/GenBank/DDBJ databases">
        <title>Whole genome sequence of Oryza granulata.</title>
        <authorList>
            <person name="Li W."/>
        </authorList>
    </citation>
    <scope>NUCLEOTIDE SEQUENCE [LARGE SCALE GENOMIC DNA]</scope>
    <source>
        <strain evidence="2">cv. Menghai</strain>
        <tissue evidence="1">Leaf</tissue>
    </source>
</reference>
<dbReference type="EMBL" id="SPHZ02000003">
    <property type="protein sequence ID" value="KAF0923919.1"/>
    <property type="molecule type" value="Genomic_DNA"/>
</dbReference>
<sequence>MPMPPHQRLALRPTAVFVIADLAQLLDDDLKRRRRRVVATTRAISSLPANWRVRSSKAGSESAAVA</sequence>
<keyword evidence="2" id="KW-1185">Reference proteome</keyword>
<name>A0A6G1EGN5_9ORYZ</name>
<comment type="caution">
    <text evidence="1">The sequence shown here is derived from an EMBL/GenBank/DDBJ whole genome shotgun (WGS) entry which is preliminary data.</text>
</comment>
<organism evidence="1 2">
    <name type="scientific">Oryza meyeriana var. granulata</name>
    <dbReference type="NCBI Taxonomy" id="110450"/>
    <lineage>
        <taxon>Eukaryota</taxon>
        <taxon>Viridiplantae</taxon>
        <taxon>Streptophyta</taxon>
        <taxon>Embryophyta</taxon>
        <taxon>Tracheophyta</taxon>
        <taxon>Spermatophyta</taxon>
        <taxon>Magnoliopsida</taxon>
        <taxon>Liliopsida</taxon>
        <taxon>Poales</taxon>
        <taxon>Poaceae</taxon>
        <taxon>BOP clade</taxon>
        <taxon>Oryzoideae</taxon>
        <taxon>Oryzeae</taxon>
        <taxon>Oryzinae</taxon>
        <taxon>Oryza</taxon>
        <taxon>Oryza meyeriana</taxon>
    </lineage>
</organism>
<dbReference type="AlphaFoldDB" id="A0A6G1EGN5"/>
<protein>
    <submittedName>
        <fullName evidence="1">Uncharacterized protein</fullName>
    </submittedName>
</protein>
<proteinExistence type="predicted"/>
<gene>
    <name evidence="1" type="ORF">E2562_007760</name>
</gene>
<accession>A0A6G1EGN5</accession>
<evidence type="ECO:0000313" key="2">
    <source>
        <dbReference type="Proteomes" id="UP000479710"/>
    </source>
</evidence>
<evidence type="ECO:0000313" key="1">
    <source>
        <dbReference type="EMBL" id="KAF0923919.1"/>
    </source>
</evidence>
<dbReference type="Proteomes" id="UP000479710">
    <property type="component" value="Unassembled WGS sequence"/>
</dbReference>